<dbReference type="Proteomes" id="UP001617213">
    <property type="component" value="Unassembled WGS sequence"/>
</dbReference>
<dbReference type="RefSeq" id="WP_401380313.1">
    <property type="nucleotide sequence ID" value="NZ_JBIUWZ010000005.1"/>
</dbReference>
<evidence type="ECO:0000313" key="1">
    <source>
        <dbReference type="EMBL" id="MFJ2677515.1"/>
    </source>
</evidence>
<gene>
    <name evidence="1" type="ORF">ACIOWJ_05350</name>
</gene>
<evidence type="ECO:0000313" key="2">
    <source>
        <dbReference type="Proteomes" id="UP001617213"/>
    </source>
</evidence>
<sequence length="82" mass="9076">MTDVTADSVWQVDIAQLKLANSTMRLANQALASDDVAVLSTLGFSLAHIRELKRKGGFRTSSIAQNTRMINYLKQRESVHAD</sequence>
<accession>A0ABW8DXZ8</accession>
<protein>
    <recommendedName>
        <fullName evidence="3">DNA-binding protein</fullName>
    </recommendedName>
</protein>
<name>A0ABW8DXZ8_9PSED</name>
<organism evidence="1 2">
    <name type="scientific">Pseudomonas sivasensis</name>
    <dbReference type="NCBI Taxonomy" id="1880678"/>
    <lineage>
        <taxon>Bacteria</taxon>
        <taxon>Pseudomonadati</taxon>
        <taxon>Pseudomonadota</taxon>
        <taxon>Gammaproteobacteria</taxon>
        <taxon>Pseudomonadales</taxon>
        <taxon>Pseudomonadaceae</taxon>
        <taxon>Pseudomonas</taxon>
    </lineage>
</organism>
<reference evidence="1 2" key="1">
    <citation type="submission" date="2024-10" db="EMBL/GenBank/DDBJ databases">
        <title>The Natural Products Discovery Center: Release of the First 8490 Sequenced Strains for Exploring Actinobacteria Biosynthetic Diversity.</title>
        <authorList>
            <person name="Kalkreuter E."/>
            <person name="Kautsar S.A."/>
            <person name="Yang D."/>
            <person name="Bader C.D."/>
            <person name="Teijaro C.N."/>
            <person name="Fluegel L."/>
            <person name="Davis C.M."/>
            <person name="Simpson J.R."/>
            <person name="Lauterbach L."/>
            <person name="Steele A.D."/>
            <person name="Gui C."/>
            <person name="Meng S."/>
            <person name="Li G."/>
            <person name="Viehrig K."/>
            <person name="Ye F."/>
            <person name="Su P."/>
            <person name="Kiefer A.F."/>
            <person name="Nichols A."/>
            <person name="Cepeda A.J."/>
            <person name="Yan W."/>
            <person name="Fan B."/>
            <person name="Jiang Y."/>
            <person name="Adhikari A."/>
            <person name="Zheng C.-J."/>
            <person name="Schuster L."/>
            <person name="Cowan T.M."/>
            <person name="Smanski M.J."/>
            <person name="Chevrette M.G."/>
            <person name="De Carvalho L.P.S."/>
            <person name="Shen B."/>
        </authorList>
    </citation>
    <scope>NUCLEOTIDE SEQUENCE [LARGE SCALE GENOMIC DNA]</scope>
    <source>
        <strain evidence="1 2">NPDC087581</strain>
    </source>
</reference>
<comment type="caution">
    <text evidence="1">The sequence shown here is derived from an EMBL/GenBank/DDBJ whole genome shotgun (WGS) entry which is preliminary data.</text>
</comment>
<keyword evidence="2" id="KW-1185">Reference proteome</keyword>
<proteinExistence type="predicted"/>
<evidence type="ECO:0008006" key="3">
    <source>
        <dbReference type="Google" id="ProtNLM"/>
    </source>
</evidence>
<dbReference type="EMBL" id="JBIUWZ010000005">
    <property type="protein sequence ID" value="MFJ2677515.1"/>
    <property type="molecule type" value="Genomic_DNA"/>
</dbReference>